<reference evidence="3 4" key="2">
    <citation type="submission" date="2019-01" db="EMBL/GenBank/DDBJ databases">
        <title>The decoding of complex shrimp genome reveals the adaptation for benthos swimmer, frequently molting mechanism and breeding impact on genome.</title>
        <authorList>
            <person name="Sun Y."/>
            <person name="Gao Y."/>
            <person name="Yu Y."/>
        </authorList>
    </citation>
    <scope>NUCLEOTIDE SEQUENCE [LARGE SCALE GENOMIC DNA]</scope>
    <source>
        <tissue evidence="3">Muscle</tissue>
    </source>
</reference>
<keyword evidence="2" id="KW-0732">Signal</keyword>
<gene>
    <name evidence="3" type="ORF">C7M84_022481</name>
</gene>
<name>A0A423U6J4_PENVA</name>
<feature type="region of interest" description="Disordered" evidence="1">
    <location>
        <begin position="481"/>
        <end position="500"/>
    </location>
</feature>
<accession>A0A423U6J4</accession>
<protein>
    <submittedName>
        <fullName evidence="3">Uncharacterized protein</fullName>
    </submittedName>
</protein>
<sequence length="571" mass="61179">MVLPPVFRPRRCLRLLALALPPPRVAAAGGGAASRSPSQVARFARAARSPAGSGPARPGPPSPRALRPPSARARPRRRPRLAGPPAAVPVPRSGARDQWPPPASPFCVARRGLLLCPPPRPLRSCPAFRFLAGRPSLRFSLPPDPLPRARPLAGAPWFPRVCRWAAAPPSFPSLVCGFPALFPGARPVLVALRAPPLLFLPLLPGPLRLRSVLFAVPRLLRCFRARLWAPCSLRVWRRGSVSSRPPPALVFAAPCPRVCAPVPRAPPVRGPPPGPCSPVAPRLLPLRVPACLCAARPSPRGPAPPRCLFSAPPAPVCSWARTTRPASALSARCAPSPAPAGSLPFPPADSRPACLGSPRPPPPLPGVPRPPGPLRRRSPFLLLLLSFLHLAPPLRGPVRRAAPVLRVALPAACPPPVPPLLCARLPPRDQPSDLTGPGSVRPSCWNREPKRRVASCRAYSFMASLKLQDSRLLSAQGCHARQTHGKPASGESRLNERERGPSKDWCDYGVFHGFVKEYDTSVLAVMCYEDDTSFWFFVLPGELVSGQGRPPLLSLCDDDAAVTAPLFLLDF</sequence>
<keyword evidence="4" id="KW-1185">Reference proteome</keyword>
<organism evidence="3 4">
    <name type="scientific">Penaeus vannamei</name>
    <name type="common">Whiteleg shrimp</name>
    <name type="synonym">Litopenaeus vannamei</name>
    <dbReference type="NCBI Taxonomy" id="6689"/>
    <lineage>
        <taxon>Eukaryota</taxon>
        <taxon>Metazoa</taxon>
        <taxon>Ecdysozoa</taxon>
        <taxon>Arthropoda</taxon>
        <taxon>Crustacea</taxon>
        <taxon>Multicrustacea</taxon>
        <taxon>Malacostraca</taxon>
        <taxon>Eumalacostraca</taxon>
        <taxon>Eucarida</taxon>
        <taxon>Decapoda</taxon>
        <taxon>Dendrobranchiata</taxon>
        <taxon>Penaeoidea</taxon>
        <taxon>Penaeidae</taxon>
        <taxon>Penaeus</taxon>
    </lineage>
</organism>
<dbReference type="AlphaFoldDB" id="A0A423U6J4"/>
<feature type="chain" id="PRO_5019146076" evidence="2">
    <location>
        <begin position="28"/>
        <end position="571"/>
    </location>
</feature>
<evidence type="ECO:0000256" key="1">
    <source>
        <dbReference type="SAM" id="MobiDB-lite"/>
    </source>
</evidence>
<comment type="caution">
    <text evidence="3">The sequence shown here is derived from an EMBL/GenBank/DDBJ whole genome shotgun (WGS) entry which is preliminary data.</text>
</comment>
<evidence type="ECO:0000256" key="2">
    <source>
        <dbReference type="SAM" id="SignalP"/>
    </source>
</evidence>
<dbReference type="STRING" id="6689.A0A423U6J4"/>
<feature type="compositionally biased region" description="Pro residues" evidence="1">
    <location>
        <begin position="358"/>
        <end position="372"/>
    </location>
</feature>
<feature type="signal peptide" evidence="2">
    <location>
        <begin position="1"/>
        <end position="27"/>
    </location>
</feature>
<evidence type="ECO:0000313" key="3">
    <source>
        <dbReference type="EMBL" id="ROT84319.1"/>
    </source>
</evidence>
<evidence type="ECO:0000313" key="4">
    <source>
        <dbReference type="Proteomes" id="UP000283509"/>
    </source>
</evidence>
<reference evidence="3 4" key="1">
    <citation type="submission" date="2018-04" db="EMBL/GenBank/DDBJ databases">
        <authorList>
            <person name="Zhang X."/>
            <person name="Yuan J."/>
            <person name="Li F."/>
            <person name="Xiang J."/>
        </authorList>
    </citation>
    <scope>NUCLEOTIDE SEQUENCE [LARGE SCALE GENOMIC DNA]</scope>
    <source>
        <tissue evidence="3">Muscle</tissue>
    </source>
</reference>
<feature type="compositionally biased region" description="Low complexity" evidence="1">
    <location>
        <begin position="33"/>
        <end position="56"/>
    </location>
</feature>
<proteinExistence type="predicted"/>
<dbReference type="Proteomes" id="UP000283509">
    <property type="component" value="Unassembled WGS sequence"/>
</dbReference>
<dbReference type="EMBL" id="QCYY01000561">
    <property type="protein sequence ID" value="ROT84319.1"/>
    <property type="molecule type" value="Genomic_DNA"/>
</dbReference>
<feature type="region of interest" description="Disordered" evidence="1">
    <location>
        <begin position="24"/>
        <end position="99"/>
    </location>
</feature>
<feature type="region of interest" description="Disordered" evidence="1">
    <location>
        <begin position="340"/>
        <end position="372"/>
    </location>
</feature>
<feature type="compositionally biased region" description="Low complexity" evidence="1">
    <location>
        <begin position="81"/>
        <end position="93"/>
    </location>
</feature>